<proteinExistence type="predicted"/>
<dbReference type="AlphaFoldDB" id="A0A8S9U7M2"/>
<sequence>MRYHAEGHGPELLAVDEDLDDDGIVDEDEEDLDDSDNVDSDSSEEEKHLLSISDIIAEEIAQERMQTFSDVVDKVAEELAQERSKPFAGDRTTFSEKFEFVRSLKGDDRLFDIVQAFASKEERRRRVIDCCSETKEGQAYGKAKQVKSERDLKEK</sequence>
<evidence type="ECO:0000313" key="3">
    <source>
        <dbReference type="Proteomes" id="UP000704712"/>
    </source>
</evidence>
<accession>A0A8S9U7M2</accession>
<gene>
    <name evidence="2" type="ORF">GN958_ATG16579</name>
</gene>
<evidence type="ECO:0000256" key="1">
    <source>
        <dbReference type="SAM" id="MobiDB-lite"/>
    </source>
</evidence>
<dbReference type="EMBL" id="JAACNO010002331">
    <property type="protein sequence ID" value="KAF4134198.1"/>
    <property type="molecule type" value="Genomic_DNA"/>
</dbReference>
<comment type="caution">
    <text evidence="2">The sequence shown here is derived from an EMBL/GenBank/DDBJ whole genome shotgun (WGS) entry which is preliminary data.</text>
</comment>
<evidence type="ECO:0000313" key="2">
    <source>
        <dbReference type="EMBL" id="KAF4134198.1"/>
    </source>
</evidence>
<feature type="region of interest" description="Disordered" evidence="1">
    <location>
        <begin position="1"/>
        <end position="47"/>
    </location>
</feature>
<organism evidence="2 3">
    <name type="scientific">Phytophthora infestans</name>
    <name type="common">Potato late blight agent</name>
    <name type="synonym">Botrytis infestans</name>
    <dbReference type="NCBI Taxonomy" id="4787"/>
    <lineage>
        <taxon>Eukaryota</taxon>
        <taxon>Sar</taxon>
        <taxon>Stramenopiles</taxon>
        <taxon>Oomycota</taxon>
        <taxon>Peronosporomycetes</taxon>
        <taxon>Peronosporales</taxon>
        <taxon>Peronosporaceae</taxon>
        <taxon>Phytophthora</taxon>
    </lineage>
</organism>
<reference evidence="2" key="1">
    <citation type="submission" date="2020-03" db="EMBL/GenBank/DDBJ databases">
        <title>Hybrid Assembly of Korean Phytophthora infestans isolates.</title>
        <authorList>
            <person name="Prokchorchik M."/>
            <person name="Lee Y."/>
            <person name="Seo J."/>
            <person name="Cho J.-H."/>
            <person name="Park Y.-E."/>
            <person name="Jang D.-C."/>
            <person name="Im J.-S."/>
            <person name="Choi J.-G."/>
            <person name="Park H.-J."/>
            <person name="Lee G.-B."/>
            <person name="Lee Y.-G."/>
            <person name="Hong S.-Y."/>
            <person name="Cho K."/>
            <person name="Sohn K.H."/>
        </authorList>
    </citation>
    <scope>NUCLEOTIDE SEQUENCE</scope>
    <source>
        <strain evidence="2">KR_2_A2</strain>
    </source>
</reference>
<feature type="compositionally biased region" description="Acidic residues" evidence="1">
    <location>
        <begin position="14"/>
        <end position="44"/>
    </location>
</feature>
<dbReference type="Proteomes" id="UP000704712">
    <property type="component" value="Unassembled WGS sequence"/>
</dbReference>
<name>A0A8S9U7M2_PHYIN</name>
<protein>
    <submittedName>
        <fullName evidence="2">Uncharacterized protein</fullName>
    </submittedName>
</protein>